<gene>
    <name evidence="3" type="ORF">WKV53_24765</name>
</gene>
<comment type="caution">
    <text evidence="3">The sequence shown here is derived from an EMBL/GenBank/DDBJ whole genome shotgun (WGS) entry which is preliminary data.</text>
</comment>
<evidence type="ECO:0000259" key="2">
    <source>
        <dbReference type="Pfam" id="PF08327"/>
    </source>
</evidence>
<evidence type="ECO:0000313" key="3">
    <source>
        <dbReference type="EMBL" id="MEK7953751.1"/>
    </source>
</evidence>
<dbReference type="Gene3D" id="3.30.530.20">
    <property type="match status" value="1"/>
</dbReference>
<dbReference type="RefSeq" id="WP_341407518.1">
    <property type="nucleotide sequence ID" value="NZ_JBBUKT010000013.1"/>
</dbReference>
<organism evidence="3 4">
    <name type="scientific">Luteolibacter soli</name>
    <dbReference type="NCBI Taxonomy" id="3135280"/>
    <lineage>
        <taxon>Bacteria</taxon>
        <taxon>Pseudomonadati</taxon>
        <taxon>Verrucomicrobiota</taxon>
        <taxon>Verrucomicrobiia</taxon>
        <taxon>Verrucomicrobiales</taxon>
        <taxon>Verrucomicrobiaceae</taxon>
        <taxon>Luteolibacter</taxon>
    </lineage>
</organism>
<dbReference type="InterPro" id="IPR013538">
    <property type="entry name" value="ASHA1/2-like_C"/>
</dbReference>
<reference evidence="3 4" key="1">
    <citation type="submission" date="2024-04" db="EMBL/GenBank/DDBJ databases">
        <title>Luteolibacter sp. isolated from soil.</title>
        <authorList>
            <person name="An J."/>
        </authorList>
    </citation>
    <scope>NUCLEOTIDE SEQUENCE [LARGE SCALE GENOMIC DNA]</scope>
    <source>
        <strain evidence="3 4">Y139</strain>
    </source>
</reference>
<dbReference type="EMBL" id="JBBUKT010000013">
    <property type="protein sequence ID" value="MEK7953751.1"/>
    <property type="molecule type" value="Genomic_DNA"/>
</dbReference>
<feature type="domain" description="Activator of Hsp90 ATPase homologue 1/2-like C-terminal" evidence="2">
    <location>
        <begin position="24"/>
        <end position="165"/>
    </location>
</feature>
<dbReference type="CDD" id="cd07814">
    <property type="entry name" value="SRPBCC_CalC_Aha1-like"/>
    <property type="match status" value="1"/>
</dbReference>
<dbReference type="InterPro" id="IPR023393">
    <property type="entry name" value="START-like_dom_sf"/>
</dbReference>
<dbReference type="Proteomes" id="UP001371305">
    <property type="component" value="Unassembled WGS sequence"/>
</dbReference>
<evidence type="ECO:0000256" key="1">
    <source>
        <dbReference type="ARBA" id="ARBA00006817"/>
    </source>
</evidence>
<dbReference type="Pfam" id="PF08327">
    <property type="entry name" value="AHSA1"/>
    <property type="match status" value="1"/>
</dbReference>
<evidence type="ECO:0000313" key="4">
    <source>
        <dbReference type="Proteomes" id="UP001371305"/>
    </source>
</evidence>
<comment type="similarity">
    <text evidence="1">Belongs to the AHA1 family.</text>
</comment>
<dbReference type="SUPFAM" id="SSF55961">
    <property type="entry name" value="Bet v1-like"/>
    <property type="match status" value="1"/>
</dbReference>
<name>A0ABU9B1H7_9BACT</name>
<keyword evidence="4" id="KW-1185">Reference proteome</keyword>
<proteinExistence type="inferred from homology"/>
<protein>
    <submittedName>
        <fullName evidence="3">SRPBCC domain-containing protein</fullName>
    </submittedName>
</protein>
<sequence>MKSMIETSDPGADREVLISRTFHVPRELVWKAWTELEHLRHWHAPEGCEIEFKRFDFREGGEFLSCISNPSFGECWCLGTYLEIVVPERIVYTMAMADADGNLVSSAAAGHVSEWPDETTVTLTLAEADGGTLLTLRQSVSEELAKRTGAYPSWLSMLDRLASRVGS</sequence>
<accession>A0ABU9B1H7</accession>